<dbReference type="AlphaFoldDB" id="A0A9N9MAK6"/>
<feature type="domain" description="Enoyl reductase (ER)" evidence="1">
    <location>
        <begin position="39"/>
        <end position="346"/>
    </location>
</feature>
<reference evidence="2" key="1">
    <citation type="submission" date="2022-01" db="EMBL/GenBank/DDBJ databases">
        <authorList>
            <person name="King R."/>
        </authorList>
    </citation>
    <scope>NUCLEOTIDE SEQUENCE</scope>
</reference>
<name>A0A9N9MAK6_9CUCU</name>
<dbReference type="PANTHER" id="PTHR43677:SF4">
    <property type="entry name" value="QUINONE OXIDOREDUCTASE-LIKE PROTEIN 2"/>
    <property type="match status" value="1"/>
</dbReference>
<evidence type="ECO:0000313" key="2">
    <source>
        <dbReference type="EMBL" id="CAG9760820.1"/>
    </source>
</evidence>
<dbReference type="InterPro" id="IPR036291">
    <property type="entry name" value="NAD(P)-bd_dom_sf"/>
</dbReference>
<dbReference type="InterPro" id="IPR020843">
    <property type="entry name" value="ER"/>
</dbReference>
<dbReference type="GO" id="GO:0016491">
    <property type="term" value="F:oxidoreductase activity"/>
    <property type="evidence" value="ECO:0007669"/>
    <property type="project" value="InterPro"/>
</dbReference>
<dbReference type="GO" id="GO:0005739">
    <property type="term" value="C:mitochondrion"/>
    <property type="evidence" value="ECO:0007669"/>
    <property type="project" value="TreeGrafter"/>
</dbReference>
<dbReference type="Proteomes" id="UP001152799">
    <property type="component" value="Chromosome 1"/>
</dbReference>
<accession>A0A9N9MAK6</accession>
<dbReference type="Gene3D" id="3.90.180.10">
    <property type="entry name" value="Medium-chain alcohol dehydrogenases, catalytic domain"/>
    <property type="match status" value="1"/>
</dbReference>
<dbReference type="SUPFAM" id="SSF51735">
    <property type="entry name" value="NAD(P)-binding Rossmann-fold domains"/>
    <property type="match status" value="1"/>
</dbReference>
<evidence type="ECO:0000259" key="1">
    <source>
        <dbReference type="SMART" id="SM00829"/>
    </source>
</evidence>
<dbReference type="InterPro" id="IPR051397">
    <property type="entry name" value="Zn-ADH-like_protein"/>
</dbReference>
<dbReference type="PANTHER" id="PTHR43677">
    <property type="entry name" value="SHORT-CHAIN DEHYDROGENASE/REDUCTASE"/>
    <property type="match status" value="1"/>
</dbReference>
<gene>
    <name evidence="2" type="ORF">CEUTPL_LOCUS1541</name>
</gene>
<dbReference type="Pfam" id="PF00107">
    <property type="entry name" value="ADH_zinc_N"/>
    <property type="match status" value="1"/>
</dbReference>
<dbReference type="SMART" id="SM00829">
    <property type="entry name" value="PKS_ER"/>
    <property type="match status" value="1"/>
</dbReference>
<protein>
    <recommendedName>
        <fullName evidence="1">Enoyl reductase (ER) domain-containing protein</fullName>
    </recommendedName>
</protein>
<dbReference type="InterPro" id="IPR013149">
    <property type="entry name" value="ADH-like_C"/>
</dbReference>
<dbReference type="InterPro" id="IPR013154">
    <property type="entry name" value="ADH-like_N"/>
</dbReference>
<dbReference type="EMBL" id="OU892277">
    <property type="protein sequence ID" value="CAG9760820.1"/>
    <property type="molecule type" value="Genomic_DNA"/>
</dbReference>
<dbReference type="Pfam" id="PF08240">
    <property type="entry name" value="ADH_N"/>
    <property type="match status" value="1"/>
</dbReference>
<organism evidence="2 3">
    <name type="scientific">Ceutorhynchus assimilis</name>
    <name type="common">cabbage seed weevil</name>
    <dbReference type="NCBI Taxonomy" id="467358"/>
    <lineage>
        <taxon>Eukaryota</taxon>
        <taxon>Metazoa</taxon>
        <taxon>Ecdysozoa</taxon>
        <taxon>Arthropoda</taxon>
        <taxon>Hexapoda</taxon>
        <taxon>Insecta</taxon>
        <taxon>Pterygota</taxon>
        <taxon>Neoptera</taxon>
        <taxon>Endopterygota</taxon>
        <taxon>Coleoptera</taxon>
        <taxon>Polyphaga</taxon>
        <taxon>Cucujiformia</taxon>
        <taxon>Curculionidae</taxon>
        <taxon>Ceutorhynchinae</taxon>
        <taxon>Ceutorhynchus</taxon>
    </lineage>
</organism>
<dbReference type="InterPro" id="IPR011032">
    <property type="entry name" value="GroES-like_sf"/>
</dbReference>
<keyword evidence="3" id="KW-1185">Reference proteome</keyword>
<dbReference type="SUPFAM" id="SSF50129">
    <property type="entry name" value="GroES-like"/>
    <property type="match status" value="1"/>
</dbReference>
<evidence type="ECO:0000313" key="3">
    <source>
        <dbReference type="Proteomes" id="UP001152799"/>
    </source>
</evidence>
<dbReference type="Gene3D" id="3.40.50.720">
    <property type="entry name" value="NAD(P)-binding Rossmann-like Domain"/>
    <property type="match status" value="1"/>
</dbReference>
<sequence>MNKVLGQIVRNLFRHDLKKSLNNNNRFASTYKAALIAEHDKPLEIREKKQVKLSSNQVRVQVSYCSVNSVDTYKFKHGGGELPFIPGYELSGEVLEVGSDVRGDRISVGEKVVGLSLENFGGLAEECVLDIDDVFRLPTEVSVKDAAVLAYGHSVALYTFSKLSNLKENEKVVITAGPAGLGLAAVDVAANIYKAKVIGVVDTEERGELLRERGAFTTVHFSPKLTKEVLKQTENKGAKVVYDAAGDPMMETIGNCVALGGKTFYASPFFHKTIPAPMPHTFSSIVSLKALRTQNRNLYKTLVNDTLELANEDLIGAHISAEFSLDKINEALKFIDDRKCTGKILIKVEN</sequence>
<dbReference type="OrthoDB" id="3509362at2759"/>
<proteinExistence type="predicted"/>